<organism evidence="2 3">
    <name type="scientific">Cladophialophora carrionii</name>
    <dbReference type="NCBI Taxonomy" id="86049"/>
    <lineage>
        <taxon>Eukaryota</taxon>
        <taxon>Fungi</taxon>
        <taxon>Dikarya</taxon>
        <taxon>Ascomycota</taxon>
        <taxon>Pezizomycotina</taxon>
        <taxon>Eurotiomycetes</taxon>
        <taxon>Chaetothyriomycetidae</taxon>
        <taxon>Chaetothyriales</taxon>
        <taxon>Herpotrichiellaceae</taxon>
        <taxon>Cladophialophora</taxon>
    </lineage>
</organism>
<feature type="transmembrane region" description="Helical" evidence="1">
    <location>
        <begin position="60"/>
        <end position="82"/>
    </location>
</feature>
<dbReference type="EMBL" id="LGRB01000021">
    <property type="protein sequence ID" value="OCT44149.1"/>
    <property type="molecule type" value="Genomic_DNA"/>
</dbReference>
<protein>
    <submittedName>
        <fullName evidence="2">Uncharacterized protein</fullName>
    </submittedName>
</protein>
<comment type="caution">
    <text evidence="2">The sequence shown here is derived from an EMBL/GenBank/DDBJ whole genome shotgun (WGS) entry which is preliminary data.</text>
</comment>
<dbReference type="OrthoDB" id="4161305at2759"/>
<evidence type="ECO:0000256" key="1">
    <source>
        <dbReference type="SAM" id="Phobius"/>
    </source>
</evidence>
<keyword evidence="3" id="KW-1185">Reference proteome</keyword>
<evidence type="ECO:0000313" key="3">
    <source>
        <dbReference type="Proteomes" id="UP000094526"/>
    </source>
</evidence>
<dbReference type="VEuPathDB" id="FungiDB:G647_01084"/>
<dbReference type="AlphaFoldDB" id="A0A1C1C6Q6"/>
<keyword evidence="1" id="KW-0472">Membrane</keyword>
<name>A0A1C1C6Q6_9EURO</name>
<dbReference type="Proteomes" id="UP000094526">
    <property type="component" value="Unassembled WGS sequence"/>
</dbReference>
<reference evidence="3" key="1">
    <citation type="submission" date="2015-07" db="EMBL/GenBank/DDBJ databases">
        <authorList>
            <person name="Teixeira M.M."/>
            <person name="Souza R.C."/>
            <person name="Almeida L.G."/>
            <person name="Vicente V.A."/>
            <person name="de Hoog S."/>
            <person name="Bocca A.L."/>
            <person name="de Almeida S.R."/>
            <person name="Vasconcelos A.T."/>
            <person name="Felipe M.S."/>
        </authorList>
    </citation>
    <scope>NUCLEOTIDE SEQUENCE [LARGE SCALE GENOMIC DNA]</scope>
    <source>
        <strain evidence="3">KSF</strain>
    </source>
</reference>
<evidence type="ECO:0000313" key="2">
    <source>
        <dbReference type="EMBL" id="OCT44149.1"/>
    </source>
</evidence>
<keyword evidence="1" id="KW-1133">Transmembrane helix</keyword>
<dbReference type="VEuPathDB" id="FungiDB:CLCR_00701"/>
<gene>
    <name evidence="2" type="ORF">CLCR_00701</name>
</gene>
<keyword evidence="1" id="KW-0812">Transmembrane</keyword>
<sequence>MSDTPLPDYTSRSSSKIAGETIRMQNMYVVDPETNTPALPYRTRDEKLEKLYRRACCGSVAGILLWIALLLVAIFVPIGVLLAKGQLGSHSPQQLEPAPSTLTSWVFPSTASSTALVIAISPGMSTTTETVSSVVTSISVSIVTYPGPSTAIATGEVTTTAIETITATAKQTTVTEATSAGERSVSFTTVEVTATTVLNHPTVHTIENTITSTGSFMVHPTTLSATATQAFVSPLVGATILPDVTPTFSLAPAVRPTS</sequence>
<accession>A0A1C1C6Q6</accession>
<proteinExistence type="predicted"/>